<evidence type="ECO:0000256" key="1">
    <source>
        <dbReference type="SAM" id="SignalP"/>
    </source>
</evidence>
<dbReference type="AlphaFoldDB" id="A0A2M3ZQR8"/>
<name>A0A2M3ZQR8_9DIPT</name>
<keyword evidence="1" id="KW-0732">Signal</keyword>
<feature type="signal peptide" evidence="1">
    <location>
        <begin position="1"/>
        <end position="23"/>
    </location>
</feature>
<dbReference type="EMBL" id="GGFM01010140">
    <property type="protein sequence ID" value="MBW30891.1"/>
    <property type="molecule type" value="Transcribed_RNA"/>
</dbReference>
<reference evidence="2" key="1">
    <citation type="submission" date="2018-01" db="EMBL/GenBank/DDBJ databases">
        <title>An insight into the sialome of Amazonian anophelines.</title>
        <authorList>
            <person name="Ribeiro J.M."/>
            <person name="Scarpassa V."/>
            <person name="Calvo E."/>
        </authorList>
    </citation>
    <scope>NUCLEOTIDE SEQUENCE</scope>
    <source>
        <tissue evidence="2">Salivary glands</tissue>
    </source>
</reference>
<protein>
    <submittedName>
        <fullName evidence="2">Putative secreted peptide</fullName>
    </submittedName>
</protein>
<evidence type="ECO:0000313" key="2">
    <source>
        <dbReference type="EMBL" id="MBW30891.1"/>
    </source>
</evidence>
<organism evidence="2">
    <name type="scientific">Anopheles braziliensis</name>
    <dbReference type="NCBI Taxonomy" id="58242"/>
    <lineage>
        <taxon>Eukaryota</taxon>
        <taxon>Metazoa</taxon>
        <taxon>Ecdysozoa</taxon>
        <taxon>Arthropoda</taxon>
        <taxon>Hexapoda</taxon>
        <taxon>Insecta</taxon>
        <taxon>Pterygota</taxon>
        <taxon>Neoptera</taxon>
        <taxon>Endopterygota</taxon>
        <taxon>Diptera</taxon>
        <taxon>Nematocera</taxon>
        <taxon>Culicoidea</taxon>
        <taxon>Culicidae</taxon>
        <taxon>Anophelinae</taxon>
        <taxon>Anopheles</taxon>
    </lineage>
</organism>
<feature type="chain" id="PRO_5014785616" evidence="1">
    <location>
        <begin position="24"/>
        <end position="74"/>
    </location>
</feature>
<proteinExistence type="predicted"/>
<accession>A0A2M3ZQR8</accession>
<sequence length="74" mass="8261">MFRFGVKHHFIILFPIAPNTSYATLLPMPLSTQNNQTINRDLSRSLYLSASLDCRGIVHDLDDTGMHGIVSITS</sequence>